<evidence type="ECO:0000256" key="7">
    <source>
        <dbReference type="ARBA" id="ARBA00023136"/>
    </source>
</evidence>
<dbReference type="Proteomes" id="UP000226592">
    <property type="component" value="Unassembled WGS sequence"/>
</dbReference>
<dbReference type="EMBL" id="NZBU01000012">
    <property type="protein sequence ID" value="MAG22439.1"/>
    <property type="molecule type" value="Genomic_DNA"/>
</dbReference>
<keyword evidence="6" id="KW-0811">Translocation</keyword>
<evidence type="ECO:0000256" key="6">
    <source>
        <dbReference type="ARBA" id="ARBA00023010"/>
    </source>
</evidence>
<protein>
    <submittedName>
        <fullName evidence="10">Preprotein translocase subunit Sec61beta</fullName>
    </submittedName>
</protein>
<dbReference type="GO" id="GO:0012505">
    <property type="term" value="C:endomembrane system"/>
    <property type="evidence" value="ECO:0007669"/>
    <property type="project" value="UniProtKB-SubCell"/>
</dbReference>
<keyword evidence="4" id="KW-0653">Protein transport</keyword>
<comment type="caution">
    <text evidence="10">The sequence shown here is derived from an EMBL/GenBank/DDBJ whole genome shotgun (WGS) entry which is preliminary data.</text>
</comment>
<evidence type="ECO:0000313" key="11">
    <source>
        <dbReference type="Proteomes" id="UP000226592"/>
    </source>
</evidence>
<keyword evidence="3 9" id="KW-0812">Transmembrane</keyword>
<feature type="transmembrane region" description="Helical" evidence="9">
    <location>
        <begin position="36"/>
        <end position="55"/>
    </location>
</feature>
<evidence type="ECO:0000256" key="1">
    <source>
        <dbReference type="ARBA" id="ARBA00006103"/>
    </source>
</evidence>
<keyword evidence="5 9" id="KW-1133">Transmembrane helix</keyword>
<reference evidence="11" key="1">
    <citation type="submission" date="2017-09" db="EMBL/GenBank/DDBJ databases">
        <title>The Reconstruction of 2,631 Draft Metagenome-Assembled Genomes from the Global Oceans.</title>
        <authorList>
            <person name="Tully B.J."/>
            <person name="Graham E.D."/>
            <person name="Heidelberg J.F."/>
        </authorList>
    </citation>
    <scope>NUCLEOTIDE SEQUENCE [LARGE SCALE GENOMIC DNA]</scope>
</reference>
<evidence type="ECO:0000256" key="4">
    <source>
        <dbReference type="ARBA" id="ARBA00022927"/>
    </source>
</evidence>
<evidence type="ECO:0000256" key="3">
    <source>
        <dbReference type="ARBA" id="ARBA00022692"/>
    </source>
</evidence>
<proteinExistence type="inferred from homology"/>
<gene>
    <name evidence="10" type="ORF">CL943_04020</name>
</gene>
<dbReference type="GO" id="GO:0015031">
    <property type="term" value="P:protein transport"/>
    <property type="evidence" value="ECO:0007669"/>
    <property type="project" value="UniProtKB-KW"/>
</dbReference>
<name>A0A2D6M219_9ARCH</name>
<dbReference type="InterPro" id="IPR016482">
    <property type="entry name" value="SecG/Sec61-beta/Sbh"/>
</dbReference>
<evidence type="ECO:0000313" key="10">
    <source>
        <dbReference type="EMBL" id="MAG22439.1"/>
    </source>
</evidence>
<comment type="similarity">
    <text evidence="1">Belongs to the SEC61-beta family.</text>
</comment>
<comment type="subcellular location">
    <subcellularLocation>
        <location evidence="8">Endomembrane system</location>
        <topology evidence="8">Single-pass membrane protein</topology>
    </subcellularLocation>
</comment>
<evidence type="ECO:0000256" key="5">
    <source>
        <dbReference type="ARBA" id="ARBA00022989"/>
    </source>
</evidence>
<dbReference type="Pfam" id="PF03911">
    <property type="entry name" value="Sec61_beta"/>
    <property type="match status" value="1"/>
</dbReference>
<keyword evidence="2" id="KW-0813">Transport</keyword>
<keyword evidence="7 9" id="KW-0472">Membrane</keyword>
<evidence type="ECO:0000256" key="9">
    <source>
        <dbReference type="SAM" id="Phobius"/>
    </source>
</evidence>
<accession>A0A2D6M219</accession>
<sequence length="57" mass="5916">MVKLKRGPTTTGPSSSLGIMRFFDADTAGPKLSPEFVVIIAVALIAVVVAAKLLLGF</sequence>
<organism evidence="10 11">
    <name type="scientific">Candidatus Iainarchaeum sp</name>
    <dbReference type="NCBI Taxonomy" id="3101447"/>
    <lineage>
        <taxon>Archaea</taxon>
        <taxon>Candidatus Iainarchaeota</taxon>
        <taxon>Candidatus Iainarchaeia</taxon>
        <taxon>Candidatus Iainarchaeales</taxon>
        <taxon>Candidatus Iainarchaeaceae</taxon>
        <taxon>Candidatus Iainarchaeum</taxon>
    </lineage>
</organism>
<evidence type="ECO:0000256" key="8">
    <source>
        <dbReference type="ARBA" id="ARBA00037847"/>
    </source>
</evidence>
<dbReference type="NCBIfam" id="NF002318">
    <property type="entry name" value="PRK01253.1"/>
    <property type="match status" value="1"/>
</dbReference>
<dbReference type="AlphaFoldDB" id="A0A2D6M219"/>
<evidence type="ECO:0000256" key="2">
    <source>
        <dbReference type="ARBA" id="ARBA00022448"/>
    </source>
</evidence>